<keyword evidence="1" id="KW-0812">Transmembrane</keyword>
<keyword evidence="1" id="KW-1133">Transmembrane helix</keyword>
<dbReference type="STRING" id="477680.SAMN05421788_107234"/>
<keyword evidence="1" id="KW-0472">Membrane</keyword>
<dbReference type="EMBL" id="FTOR01000007">
    <property type="protein sequence ID" value="SIT27432.1"/>
    <property type="molecule type" value="Genomic_DNA"/>
</dbReference>
<evidence type="ECO:0000313" key="2">
    <source>
        <dbReference type="EMBL" id="SIT27432.1"/>
    </source>
</evidence>
<protein>
    <submittedName>
        <fullName evidence="2">Uncharacterized protein</fullName>
    </submittedName>
</protein>
<dbReference type="OrthoDB" id="6286374at2"/>
<feature type="transmembrane region" description="Helical" evidence="1">
    <location>
        <begin position="6"/>
        <end position="26"/>
    </location>
</feature>
<feature type="transmembrane region" description="Helical" evidence="1">
    <location>
        <begin position="379"/>
        <end position="397"/>
    </location>
</feature>
<organism evidence="2 3">
    <name type="scientific">Filimonas lacunae</name>
    <dbReference type="NCBI Taxonomy" id="477680"/>
    <lineage>
        <taxon>Bacteria</taxon>
        <taxon>Pseudomonadati</taxon>
        <taxon>Bacteroidota</taxon>
        <taxon>Chitinophagia</taxon>
        <taxon>Chitinophagales</taxon>
        <taxon>Chitinophagaceae</taxon>
        <taxon>Filimonas</taxon>
    </lineage>
</organism>
<evidence type="ECO:0000256" key="1">
    <source>
        <dbReference type="SAM" id="Phobius"/>
    </source>
</evidence>
<dbReference type="KEGG" id="fln:FLA_2590"/>
<proteinExistence type="predicted"/>
<reference evidence="3" key="1">
    <citation type="submission" date="2017-01" db="EMBL/GenBank/DDBJ databases">
        <authorList>
            <person name="Varghese N."/>
            <person name="Submissions S."/>
        </authorList>
    </citation>
    <scope>NUCLEOTIDE SEQUENCE [LARGE SCALE GENOMIC DNA]</scope>
    <source>
        <strain evidence="3">DSM 21054</strain>
    </source>
</reference>
<dbReference type="RefSeq" id="WP_076380832.1">
    <property type="nucleotide sequence ID" value="NZ_AP017422.1"/>
</dbReference>
<evidence type="ECO:0000313" key="3">
    <source>
        <dbReference type="Proteomes" id="UP000186917"/>
    </source>
</evidence>
<name>A0A173MGM0_9BACT</name>
<dbReference type="Proteomes" id="UP000186917">
    <property type="component" value="Unassembled WGS sequence"/>
</dbReference>
<dbReference type="AlphaFoldDB" id="A0A173MGM0"/>
<keyword evidence="3" id="KW-1185">Reference proteome</keyword>
<accession>A0A173MGM0</accession>
<gene>
    <name evidence="2" type="ORF">SAMN05421788_107234</name>
</gene>
<sequence length="429" mass="47802">MYNTVISVVVSLCLIFLLYSLLATIIQEGISTLFHRRANTLYKGIKSMLSNTQPDKGLVVNLLKYLVIGVSEAFWNLLQRLFTGKKEDTLYNRFFNHPVIKNYGQNVFFKKPSYLTADNFSTILIDTLKGLDPQTPATAITLAQLSELISQSKIIDADTKTILLNHVQQAAGDMNVFKQRLEKWFNDSMDRVSGWYKRNTHFTLLLIGMVLAISLNVDSIQITNLLSDNKAAREQMAQMGAAAAANSHYSGADSALAKEVMDSIKGQLGVVNNLIGLGWSDYGRSSTKFREAQLKNQEGTVYKAYVKEATKADSLFHNIVRQVQMDTSLTKVAQNMDSLTLHKNEITARLQFGLLYQQHCLATRLKLSYITYNTGGKKLLGFLFTALAISLGAPFWFDLLNKIVSIRTSVKTVNSSGSTTTNNQSDTNS</sequence>